<dbReference type="GO" id="GO:0003677">
    <property type="term" value="F:DNA binding"/>
    <property type="evidence" value="ECO:0007669"/>
    <property type="project" value="UniProtKB-KW"/>
</dbReference>
<keyword evidence="2" id="KW-0238">DNA-binding</keyword>
<keyword evidence="3" id="KW-1185">Reference proteome</keyword>
<dbReference type="InParanoid" id="A0A420XPT0"/>
<dbReference type="GO" id="GO:0006950">
    <property type="term" value="P:response to stress"/>
    <property type="evidence" value="ECO:0007669"/>
    <property type="project" value="TreeGrafter"/>
</dbReference>
<dbReference type="OrthoDB" id="9154853at2"/>
<dbReference type="InterPro" id="IPR036390">
    <property type="entry name" value="WH_DNA-bd_sf"/>
</dbReference>
<evidence type="ECO:0000313" key="3">
    <source>
        <dbReference type="Proteomes" id="UP000281955"/>
    </source>
</evidence>
<reference evidence="2 3" key="1">
    <citation type="submission" date="2018-10" db="EMBL/GenBank/DDBJ databases">
        <title>Genomic Encyclopedia of Archaeal and Bacterial Type Strains, Phase II (KMG-II): from individual species to whole genera.</title>
        <authorList>
            <person name="Goeker M."/>
        </authorList>
    </citation>
    <scope>NUCLEOTIDE SEQUENCE [LARGE SCALE GENOMIC DNA]</scope>
    <source>
        <strain evidence="2 3">RP-AC37</strain>
    </source>
</reference>
<dbReference type="InterPro" id="IPR036388">
    <property type="entry name" value="WH-like_DNA-bd_sf"/>
</dbReference>
<name>A0A420XPT0_9ACTN</name>
<evidence type="ECO:0000313" key="2">
    <source>
        <dbReference type="EMBL" id="RKS75291.1"/>
    </source>
</evidence>
<gene>
    <name evidence="2" type="ORF">CLV35_1750</name>
</gene>
<dbReference type="AlphaFoldDB" id="A0A420XPT0"/>
<feature type="domain" description="HTH marR-type" evidence="1">
    <location>
        <begin position="6"/>
        <end position="140"/>
    </location>
</feature>
<dbReference type="PANTHER" id="PTHR33164">
    <property type="entry name" value="TRANSCRIPTIONAL REGULATOR, MARR FAMILY"/>
    <property type="match status" value="1"/>
</dbReference>
<dbReference type="GO" id="GO:0003700">
    <property type="term" value="F:DNA-binding transcription factor activity"/>
    <property type="evidence" value="ECO:0007669"/>
    <property type="project" value="InterPro"/>
</dbReference>
<organism evidence="2 3">
    <name type="scientific">Motilibacter peucedani</name>
    <dbReference type="NCBI Taxonomy" id="598650"/>
    <lineage>
        <taxon>Bacteria</taxon>
        <taxon>Bacillati</taxon>
        <taxon>Actinomycetota</taxon>
        <taxon>Actinomycetes</taxon>
        <taxon>Motilibacterales</taxon>
        <taxon>Motilibacteraceae</taxon>
        <taxon>Motilibacter</taxon>
    </lineage>
</organism>
<dbReference type="PROSITE" id="PS50995">
    <property type="entry name" value="HTH_MARR_2"/>
    <property type="match status" value="1"/>
</dbReference>
<dbReference type="Pfam" id="PF12802">
    <property type="entry name" value="MarR_2"/>
    <property type="match status" value="1"/>
</dbReference>
<evidence type="ECO:0000259" key="1">
    <source>
        <dbReference type="PROSITE" id="PS50995"/>
    </source>
</evidence>
<proteinExistence type="predicted"/>
<dbReference type="Proteomes" id="UP000281955">
    <property type="component" value="Unassembled WGS sequence"/>
</dbReference>
<dbReference type="CDD" id="cd00090">
    <property type="entry name" value="HTH_ARSR"/>
    <property type="match status" value="1"/>
</dbReference>
<dbReference type="Gene3D" id="1.10.10.10">
    <property type="entry name" value="Winged helix-like DNA-binding domain superfamily/Winged helix DNA-binding domain"/>
    <property type="match status" value="1"/>
</dbReference>
<dbReference type="SUPFAM" id="SSF46785">
    <property type="entry name" value="Winged helix' DNA-binding domain"/>
    <property type="match status" value="1"/>
</dbReference>
<dbReference type="SMART" id="SM00347">
    <property type="entry name" value="HTH_MARR"/>
    <property type="match status" value="1"/>
</dbReference>
<accession>A0A420XPT0</accession>
<dbReference type="PANTHER" id="PTHR33164:SF57">
    <property type="entry name" value="MARR-FAMILY TRANSCRIPTIONAL REGULATOR"/>
    <property type="match status" value="1"/>
</dbReference>
<dbReference type="EMBL" id="RBWV01000011">
    <property type="protein sequence ID" value="RKS75291.1"/>
    <property type="molecule type" value="Genomic_DNA"/>
</dbReference>
<comment type="caution">
    <text evidence="2">The sequence shown here is derived from an EMBL/GenBank/DDBJ whole genome shotgun (WGS) entry which is preliminary data.</text>
</comment>
<dbReference type="PRINTS" id="PR00598">
    <property type="entry name" value="HTHMARR"/>
</dbReference>
<protein>
    <submittedName>
        <fullName evidence="2">DNA-binding MarR family transcriptional regulator</fullName>
    </submittedName>
</protein>
<dbReference type="RefSeq" id="WP_121193092.1">
    <property type="nucleotide sequence ID" value="NZ_RBWV01000011.1"/>
</dbReference>
<dbReference type="InterPro" id="IPR000835">
    <property type="entry name" value="HTH_MarR-typ"/>
</dbReference>
<sequence length="150" mass="17139">MGQDVYEELEREIALFLRRARAISKDFARAVHPELEADAYGLLIRIADDGGARGTDLADYYGIGKPTVSRQVRLLEELGLVERRPDPSDARAAFFCLTSEGEQRMERMRTARRERFQQMLREWDSGDAEQLARLLARLNVLFKTPLVDGP</sequence>
<dbReference type="InterPro" id="IPR039422">
    <property type="entry name" value="MarR/SlyA-like"/>
</dbReference>
<dbReference type="InterPro" id="IPR011991">
    <property type="entry name" value="ArsR-like_HTH"/>
</dbReference>